<proteinExistence type="predicted"/>
<dbReference type="Gramene" id="OIW09485">
    <property type="protein sequence ID" value="OIW09485"/>
    <property type="gene ID" value="TanjilG_23768"/>
</dbReference>
<dbReference type="InterPro" id="IPR016140">
    <property type="entry name" value="Bifunc_inhib/LTP/seed_store"/>
</dbReference>
<dbReference type="Pfam" id="PF14368">
    <property type="entry name" value="LTP_2"/>
    <property type="match status" value="1"/>
</dbReference>
<reference evidence="3 4" key="1">
    <citation type="journal article" date="2017" name="Plant Biotechnol. J.">
        <title>A comprehensive draft genome sequence for lupin (Lupinus angustifolius), an emerging health food: insights into plant-microbe interactions and legume evolution.</title>
        <authorList>
            <person name="Hane J.K."/>
            <person name="Ming Y."/>
            <person name="Kamphuis L.G."/>
            <person name="Nelson M.N."/>
            <person name="Garg G."/>
            <person name="Atkins C.A."/>
            <person name="Bayer P.E."/>
            <person name="Bravo A."/>
            <person name="Bringans S."/>
            <person name="Cannon S."/>
            <person name="Edwards D."/>
            <person name="Foley R."/>
            <person name="Gao L.L."/>
            <person name="Harrison M.J."/>
            <person name="Huang W."/>
            <person name="Hurgobin B."/>
            <person name="Li S."/>
            <person name="Liu C.W."/>
            <person name="McGrath A."/>
            <person name="Morahan G."/>
            <person name="Murray J."/>
            <person name="Weller J."/>
            <person name="Jian J."/>
            <person name="Singh K.B."/>
        </authorList>
    </citation>
    <scope>NUCLEOTIDE SEQUENCE [LARGE SCALE GENOMIC DNA]</scope>
    <source>
        <strain evidence="4">cv. Tanjil</strain>
        <tissue evidence="3">Whole plant</tissue>
    </source>
</reference>
<dbReference type="EMBL" id="CM007366">
    <property type="protein sequence ID" value="OIW09485.1"/>
    <property type="molecule type" value="Genomic_DNA"/>
</dbReference>
<dbReference type="InterPro" id="IPR036312">
    <property type="entry name" value="Bifun_inhib/LTP/seed_sf"/>
</dbReference>
<dbReference type="OMA" id="MAGRKVM"/>
<dbReference type="GO" id="GO:0009627">
    <property type="term" value="P:systemic acquired resistance"/>
    <property type="evidence" value="ECO:0007669"/>
    <property type="project" value="InterPro"/>
</dbReference>
<evidence type="ECO:0000313" key="3">
    <source>
        <dbReference type="EMBL" id="OIW09485.1"/>
    </source>
</evidence>
<name>A0A1J7I608_LUPAN</name>
<gene>
    <name evidence="3" type="ORF">TanjilG_23768</name>
</gene>
<sequence>MVKTNGNVLVQWLVTALLVALLGGAKAVVLCNIDSTKLNLCYAAVTGTHPPKPNGKCCEVVLHADLPCLCGYKSILPALGINPTNAFTLPKRCGLKTPPQCRGNHKPERP</sequence>
<feature type="domain" description="Bifunctional inhibitor/plant lipid transfer protein/seed storage helical" evidence="2">
    <location>
        <begin position="25"/>
        <end position="100"/>
    </location>
</feature>
<keyword evidence="4" id="KW-1185">Reference proteome</keyword>
<dbReference type="SUPFAM" id="SSF47699">
    <property type="entry name" value="Bifunctional inhibitor/lipid-transfer protein/seed storage 2S albumin"/>
    <property type="match status" value="1"/>
</dbReference>
<protein>
    <recommendedName>
        <fullName evidence="2">Bifunctional inhibitor/plant lipid transfer protein/seed storage helical domain-containing protein</fullName>
    </recommendedName>
</protein>
<dbReference type="PANTHER" id="PTHR33122">
    <property type="entry name" value="LIPID BINDING PROTEIN-RELATED"/>
    <property type="match status" value="1"/>
</dbReference>
<dbReference type="STRING" id="3871.A0A1J7I608"/>
<evidence type="ECO:0000313" key="4">
    <source>
        <dbReference type="Proteomes" id="UP000188354"/>
    </source>
</evidence>
<feature type="chain" id="PRO_5012430570" description="Bifunctional inhibitor/plant lipid transfer protein/seed storage helical domain-containing protein" evidence="1">
    <location>
        <begin position="28"/>
        <end position="110"/>
    </location>
</feature>
<accession>A0A1J7I608</accession>
<evidence type="ECO:0000259" key="2">
    <source>
        <dbReference type="Pfam" id="PF14368"/>
    </source>
</evidence>
<evidence type="ECO:0000256" key="1">
    <source>
        <dbReference type="SAM" id="SignalP"/>
    </source>
</evidence>
<dbReference type="Gene3D" id="1.10.110.10">
    <property type="entry name" value="Plant lipid-transfer and hydrophobic proteins"/>
    <property type="match status" value="1"/>
</dbReference>
<keyword evidence="1" id="KW-0732">Signal</keyword>
<dbReference type="PANTHER" id="PTHR33122:SF43">
    <property type="entry name" value="BIFUNCTIONAL INHIBITOR_PLANT LIPID TRANSFER PROTEIN_SEED STORAGE HELICAL DOMAIN-CONTAINING PROTEIN"/>
    <property type="match status" value="1"/>
</dbReference>
<organism evidence="3 4">
    <name type="scientific">Lupinus angustifolius</name>
    <name type="common">Narrow-leaved blue lupine</name>
    <dbReference type="NCBI Taxonomy" id="3871"/>
    <lineage>
        <taxon>Eukaryota</taxon>
        <taxon>Viridiplantae</taxon>
        <taxon>Streptophyta</taxon>
        <taxon>Embryophyta</taxon>
        <taxon>Tracheophyta</taxon>
        <taxon>Spermatophyta</taxon>
        <taxon>Magnoliopsida</taxon>
        <taxon>eudicotyledons</taxon>
        <taxon>Gunneridae</taxon>
        <taxon>Pentapetalae</taxon>
        <taxon>rosids</taxon>
        <taxon>fabids</taxon>
        <taxon>Fabales</taxon>
        <taxon>Fabaceae</taxon>
        <taxon>Papilionoideae</taxon>
        <taxon>50 kb inversion clade</taxon>
        <taxon>genistoids sensu lato</taxon>
        <taxon>core genistoids</taxon>
        <taxon>Genisteae</taxon>
        <taxon>Lupinus</taxon>
    </lineage>
</organism>
<dbReference type="CDD" id="cd04660">
    <property type="entry name" value="nsLTP_like"/>
    <property type="match status" value="1"/>
</dbReference>
<feature type="signal peptide" evidence="1">
    <location>
        <begin position="1"/>
        <end position="27"/>
    </location>
</feature>
<dbReference type="InterPro" id="IPR044741">
    <property type="entry name" value="NsLTP-like"/>
</dbReference>
<dbReference type="Proteomes" id="UP000188354">
    <property type="component" value="Chromosome LG06"/>
</dbReference>
<dbReference type="AlphaFoldDB" id="A0A1J7I608"/>
<dbReference type="InterPro" id="IPR039265">
    <property type="entry name" value="DIR1-like"/>
</dbReference>
<dbReference type="GO" id="GO:0005504">
    <property type="term" value="F:fatty acid binding"/>
    <property type="evidence" value="ECO:0007669"/>
    <property type="project" value="InterPro"/>
</dbReference>